<dbReference type="InterPro" id="IPR019949">
    <property type="entry name" value="CmoO-like"/>
</dbReference>
<dbReference type="GO" id="GO:0005829">
    <property type="term" value="C:cytosol"/>
    <property type="evidence" value="ECO:0007669"/>
    <property type="project" value="TreeGrafter"/>
</dbReference>
<name>A0A078M0R9_9BACL</name>
<dbReference type="SUPFAM" id="SSF51679">
    <property type="entry name" value="Bacterial luciferase-like"/>
    <property type="match status" value="1"/>
</dbReference>
<evidence type="ECO:0000256" key="1">
    <source>
        <dbReference type="ARBA" id="ARBA00007789"/>
    </source>
</evidence>
<dbReference type="InterPro" id="IPR036661">
    <property type="entry name" value="Luciferase-like_sf"/>
</dbReference>
<evidence type="ECO:0000259" key="2">
    <source>
        <dbReference type="Pfam" id="PF00296"/>
    </source>
</evidence>
<proteinExistence type="predicted"/>
<dbReference type="Gene3D" id="3.20.20.30">
    <property type="entry name" value="Luciferase-like domain"/>
    <property type="match status" value="1"/>
</dbReference>
<protein>
    <submittedName>
        <fullName evidence="3">Alkanal monooxygenase alpha chain</fullName>
    </submittedName>
</protein>
<dbReference type="NCBIfam" id="TIGR03558">
    <property type="entry name" value="oxido_grp_1"/>
    <property type="match status" value="1"/>
</dbReference>
<gene>
    <name evidence="3" type="primary">luxA</name>
    <name evidence="3" type="ORF">BN1050_00286</name>
</gene>
<comment type="similarity">
    <text evidence="1">To bacterial alkanal monooxygenase alpha and beta chains.</text>
</comment>
<keyword evidence="3" id="KW-0560">Oxidoreductase</keyword>
<dbReference type="InterPro" id="IPR050766">
    <property type="entry name" value="Bact_Lucif_Oxidored"/>
</dbReference>
<dbReference type="Pfam" id="PF00296">
    <property type="entry name" value="Bac_luciferase"/>
    <property type="match status" value="1"/>
</dbReference>
<dbReference type="EMBL" id="LN483073">
    <property type="protein sequence ID" value="CDZ99775.1"/>
    <property type="molecule type" value="Genomic_DNA"/>
</dbReference>
<dbReference type="PATRIC" id="fig|1461583.4.peg.262"/>
<dbReference type="GO" id="GO:0016705">
    <property type="term" value="F:oxidoreductase activity, acting on paired donors, with incorporation or reduction of molecular oxygen"/>
    <property type="evidence" value="ECO:0007669"/>
    <property type="project" value="InterPro"/>
</dbReference>
<dbReference type="InterPro" id="IPR011251">
    <property type="entry name" value="Luciferase-like_dom"/>
</dbReference>
<feature type="domain" description="Luciferase-like" evidence="2">
    <location>
        <begin position="20"/>
        <end position="301"/>
    </location>
</feature>
<dbReference type="GO" id="GO:0004497">
    <property type="term" value="F:monooxygenase activity"/>
    <property type="evidence" value="ECO:0007669"/>
    <property type="project" value="UniProtKB-KW"/>
</dbReference>
<evidence type="ECO:0000313" key="3">
    <source>
        <dbReference type="EMBL" id="CDZ99775.1"/>
    </source>
</evidence>
<keyword evidence="3" id="KW-0503">Monooxygenase</keyword>
<dbReference type="HOGENOM" id="CLU_027853_9_0_9"/>
<accession>A0A078M0R9</accession>
<reference evidence="3" key="1">
    <citation type="submission" date="2014-07" db="EMBL/GenBank/DDBJ databases">
        <authorList>
            <person name="Urmite Genomes Urmite Genomes"/>
        </authorList>
    </citation>
    <scope>NUCLEOTIDE SEQUENCE</scope>
    <source>
        <strain evidence="3">13S34_air</strain>
    </source>
</reference>
<dbReference type="PANTHER" id="PTHR30137">
    <property type="entry name" value="LUCIFERASE-LIKE MONOOXYGENASE"/>
    <property type="match status" value="1"/>
</dbReference>
<organism evidence="3">
    <name type="scientific">Metalysinibacillus saudimassiliensis</name>
    <dbReference type="NCBI Taxonomy" id="1461583"/>
    <lineage>
        <taxon>Bacteria</taxon>
        <taxon>Bacillati</taxon>
        <taxon>Bacillota</taxon>
        <taxon>Bacilli</taxon>
        <taxon>Bacillales</taxon>
        <taxon>Caryophanaceae</taxon>
        <taxon>Metalysinibacillus</taxon>
    </lineage>
</organism>
<dbReference type="PANTHER" id="PTHR30137:SF6">
    <property type="entry name" value="LUCIFERASE-LIKE MONOOXYGENASE"/>
    <property type="match status" value="1"/>
</dbReference>
<sequence>MKLQLSILDMVVMYQGDSVATTIENTVDFAKQAEELGYTRYWFTEHHNTHNLVCPSPALLITHVGANTTKLRLGAGGVMLPNHSPLRVAEDFALLAAIYKGRIDLGLGRAPGTDGLTALALRRTREAVYRYDFPEHLDELLHYFKRDFPDNAPFARIQFSPSEEVPAIYMLGSSNGGVNYAAERGLSFVFAAHMAPKNAVATLKHYNERFVPSTWNDKPHALVSIGVVVAATEQEAKRLAKPAQMYWARIFMGESRVALPTLDEAEHYEFTAAEQLTLAQMEGSILVGSAEQVATRIKALALAAHVDEVLTLTFYPTKASRLEGQRLLAEALDI</sequence>
<dbReference type="AlphaFoldDB" id="A0A078M0R9"/>